<reference evidence="3" key="1">
    <citation type="submission" date="2023-03" db="EMBL/GenBank/DDBJ databases">
        <title>Chromosome-scale reference genome and RAD-based genetic map of yellow starthistle (Centaurea solstitialis) reveal putative structural variation and QTLs associated with invader traits.</title>
        <authorList>
            <person name="Reatini B."/>
            <person name="Cang F.A."/>
            <person name="Jiang Q."/>
            <person name="Mckibben M.T.W."/>
            <person name="Barker M.S."/>
            <person name="Rieseberg L.H."/>
            <person name="Dlugosch K.M."/>
        </authorList>
    </citation>
    <scope>NUCLEOTIDE SEQUENCE</scope>
    <source>
        <strain evidence="3">CAN-66</strain>
        <tissue evidence="3">Leaf</tissue>
    </source>
</reference>
<protein>
    <recommendedName>
        <fullName evidence="2">Integrase catalytic domain-containing protein</fullName>
    </recommendedName>
</protein>
<accession>A0AA38VYS1</accession>
<dbReference type="InterPro" id="IPR001584">
    <property type="entry name" value="Integrase_cat-core"/>
</dbReference>
<keyword evidence="4" id="KW-1185">Reference proteome</keyword>
<evidence type="ECO:0000256" key="1">
    <source>
        <dbReference type="SAM" id="MobiDB-lite"/>
    </source>
</evidence>
<evidence type="ECO:0000313" key="3">
    <source>
        <dbReference type="EMBL" id="KAJ9542902.1"/>
    </source>
</evidence>
<feature type="domain" description="Integrase catalytic" evidence="2">
    <location>
        <begin position="504"/>
        <end position="637"/>
    </location>
</feature>
<dbReference type="Proteomes" id="UP001172457">
    <property type="component" value="Chromosome 7"/>
</dbReference>
<dbReference type="Pfam" id="PF00665">
    <property type="entry name" value="rve"/>
    <property type="match status" value="1"/>
</dbReference>
<dbReference type="PANTHER" id="PTHR42648">
    <property type="entry name" value="TRANSPOSASE, PUTATIVE-RELATED"/>
    <property type="match status" value="1"/>
</dbReference>
<dbReference type="InterPro" id="IPR025724">
    <property type="entry name" value="GAG-pre-integrase_dom"/>
</dbReference>
<dbReference type="EMBL" id="JARYMX010000007">
    <property type="protein sequence ID" value="KAJ9542902.1"/>
    <property type="molecule type" value="Genomic_DNA"/>
</dbReference>
<dbReference type="PROSITE" id="PS50994">
    <property type="entry name" value="INTEGRASE"/>
    <property type="match status" value="1"/>
</dbReference>
<dbReference type="PANTHER" id="PTHR42648:SF22">
    <property type="entry name" value="REVERSE TRANSCRIPTASE TY1_COPIA-TYPE DOMAIN-CONTAINING PROTEIN"/>
    <property type="match status" value="1"/>
</dbReference>
<dbReference type="SUPFAM" id="SSF53098">
    <property type="entry name" value="Ribonuclease H-like"/>
    <property type="match status" value="1"/>
</dbReference>
<feature type="compositionally biased region" description="Basic and acidic residues" evidence="1">
    <location>
        <begin position="1"/>
        <end position="24"/>
    </location>
</feature>
<proteinExistence type="predicted"/>
<evidence type="ECO:0000313" key="4">
    <source>
        <dbReference type="Proteomes" id="UP001172457"/>
    </source>
</evidence>
<organism evidence="3 4">
    <name type="scientific">Centaurea solstitialis</name>
    <name type="common">yellow star-thistle</name>
    <dbReference type="NCBI Taxonomy" id="347529"/>
    <lineage>
        <taxon>Eukaryota</taxon>
        <taxon>Viridiplantae</taxon>
        <taxon>Streptophyta</taxon>
        <taxon>Embryophyta</taxon>
        <taxon>Tracheophyta</taxon>
        <taxon>Spermatophyta</taxon>
        <taxon>Magnoliopsida</taxon>
        <taxon>eudicotyledons</taxon>
        <taxon>Gunneridae</taxon>
        <taxon>Pentapetalae</taxon>
        <taxon>asterids</taxon>
        <taxon>campanulids</taxon>
        <taxon>Asterales</taxon>
        <taxon>Asteraceae</taxon>
        <taxon>Carduoideae</taxon>
        <taxon>Cardueae</taxon>
        <taxon>Centaureinae</taxon>
        <taxon>Centaurea</taxon>
    </lineage>
</organism>
<evidence type="ECO:0000259" key="2">
    <source>
        <dbReference type="PROSITE" id="PS50994"/>
    </source>
</evidence>
<dbReference type="Gene3D" id="3.30.420.10">
    <property type="entry name" value="Ribonuclease H-like superfamily/Ribonuclease H"/>
    <property type="match status" value="1"/>
</dbReference>
<comment type="caution">
    <text evidence="3">The sequence shown here is derived from an EMBL/GenBank/DDBJ whole genome shotgun (WGS) entry which is preliminary data.</text>
</comment>
<gene>
    <name evidence="3" type="ORF">OSB04_029408</name>
</gene>
<dbReference type="InterPro" id="IPR039537">
    <property type="entry name" value="Retrotran_Ty1/copia-like"/>
</dbReference>
<feature type="region of interest" description="Disordered" evidence="1">
    <location>
        <begin position="1"/>
        <end position="25"/>
    </location>
</feature>
<dbReference type="AlphaFoldDB" id="A0AA38VYS1"/>
<dbReference type="GO" id="GO:0015074">
    <property type="term" value="P:DNA integration"/>
    <property type="evidence" value="ECO:0007669"/>
    <property type="project" value="InterPro"/>
</dbReference>
<dbReference type="Pfam" id="PF14223">
    <property type="entry name" value="Retrotran_gag_2"/>
    <property type="match status" value="1"/>
</dbReference>
<dbReference type="InterPro" id="IPR012337">
    <property type="entry name" value="RNaseH-like_sf"/>
</dbReference>
<sequence>MDKSDKSGDKSSNVDDKSGDKFFPHPDLIPATTRLTDNKLNGSNFFEWSKTVRLYIRGMGMASHLTSDPPTDNNQDPWLQQDAHLFVQIINSIEPSVSSLVTHCEYVKELMDYLNFMFSGQSNISRIYDTCKSFHRGEQQDRSLTTYTMEFKKMYEEMNALLPLSTDMKAMEQIAVISYLTGLRPEFDHIRSQFLNESVIPSLQDAFARVLRNEKFQSAPLPDRPSLVKEDTATAFEGDTVEVIEVALGEVTTIDQLTHEDLTQTPVMLNATTAMKWVIQSLTIRNGWLEIKGSRPPTLVTKDENDPIAASAETGNSGKCLASSSSKWVIDSGASDHMTGNSNLLSDFIKPASPQPKSQQLMDLYPKQLAQAQSNYHHLSHYPQSLVYQTFALTCYLKITRHLKCIVEFFPDHYVFQDLQTKRIIGKGRESDGLYIFEQRRPYSLASFSFNSSPFKVQCRLGHPSLRSLKKLCPEFSHLMSLQCESCQFVKHQRVHLSPRVNKRVVSPFQLVHSNVWGPCPVTSKTGFRYFVTFVDDYSRVTWLYLMKNQSEVFNHLCSFHSKIKTQFQTSIKTLRSDNAKEYLSQSVQSYMLQQGIIHESSCVDTPAQNGVAERKNHHLLEVARALLFQISVPKSF</sequence>
<name>A0AA38VYS1_9ASTR</name>
<dbReference type="InterPro" id="IPR036397">
    <property type="entry name" value="RNaseH_sf"/>
</dbReference>
<dbReference type="Pfam" id="PF13976">
    <property type="entry name" value="gag_pre-integrs"/>
    <property type="match status" value="1"/>
</dbReference>
<dbReference type="GO" id="GO:0003676">
    <property type="term" value="F:nucleic acid binding"/>
    <property type="evidence" value="ECO:0007669"/>
    <property type="project" value="InterPro"/>
</dbReference>